<accession>A0A1D1VTU4</accession>
<organism evidence="2 3">
    <name type="scientific">Ramazzottius varieornatus</name>
    <name type="common">Water bear</name>
    <name type="synonym">Tardigrade</name>
    <dbReference type="NCBI Taxonomy" id="947166"/>
    <lineage>
        <taxon>Eukaryota</taxon>
        <taxon>Metazoa</taxon>
        <taxon>Ecdysozoa</taxon>
        <taxon>Tardigrada</taxon>
        <taxon>Eutardigrada</taxon>
        <taxon>Parachela</taxon>
        <taxon>Hypsibioidea</taxon>
        <taxon>Ramazzottiidae</taxon>
        <taxon>Ramazzottius</taxon>
    </lineage>
</organism>
<proteinExistence type="predicted"/>
<name>A0A1D1VTU4_RAMVA</name>
<evidence type="ECO:0000256" key="1">
    <source>
        <dbReference type="SAM" id="SignalP"/>
    </source>
</evidence>
<evidence type="ECO:0000313" key="3">
    <source>
        <dbReference type="Proteomes" id="UP000186922"/>
    </source>
</evidence>
<gene>
    <name evidence="2" type="primary">RvY_13651</name>
    <name evidence="2" type="synonym">RvY_13651.2</name>
    <name evidence="2" type="ORF">RvY_13651-2</name>
</gene>
<protein>
    <submittedName>
        <fullName evidence="2">Uncharacterized protein</fullName>
    </submittedName>
</protein>
<feature type="signal peptide" evidence="1">
    <location>
        <begin position="1"/>
        <end position="23"/>
    </location>
</feature>
<keyword evidence="1" id="KW-0732">Signal</keyword>
<dbReference type="AlphaFoldDB" id="A0A1D1VTU4"/>
<dbReference type="Proteomes" id="UP000186922">
    <property type="component" value="Unassembled WGS sequence"/>
</dbReference>
<evidence type="ECO:0000313" key="2">
    <source>
        <dbReference type="EMBL" id="GAV03188.1"/>
    </source>
</evidence>
<feature type="chain" id="PRO_5008898842" evidence="1">
    <location>
        <begin position="24"/>
        <end position="137"/>
    </location>
</feature>
<keyword evidence="3" id="KW-1185">Reference proteome</keyword>
<dbReference type="EMBL" id="BDGG01000009">
    <property type="protein sequence ID" value="GAV03188.1"/>
    <property type="molecule type" value="Genomic_DNA"/>
</dbReference>
<reference evidence="2 3" key="1">
    <citation type="journal article" date="2016" name="Nat. Commun.">
        <title>Extremotolerant tardigrade genome and improved radiotolerance of human cultured cells by tardigrade-unique protein.</title>
        <authorList>
            <person name="Hashimoto T."/>
            <person name="Horikawa D.D."/>
            <person name="Saito Y."/>
            <person name="Kuwahara H."/>
            <person name="Kozuka-Hata H."/>
            <person name="Shin-I T."/>
            <person name="Minakuchi Y."/>
            <person name="Ohishi K."/>
            <person name="Motoyama A."/>
            <person name="Aizu T."/>
            <person name="Enomoto A."/>
            <person name="Kondo K."/>
            <person name="Tanaka S."/>
            <person name="Hara Y."/>
            <person name="Koshikawa S."/>
            <person name="Sagara H."/>
            <person name="Miura T."/>
            <person name="Yokobori S."/>
            <person name="Miyagawa K."/>
            <person name="Suzuki Y."/>
            <person name="Kubo T."/>
            <person name="Oyama M."/>
            <person name="Kohara Y."/>
            <person name="Fujiyama A."/>
            <person name="Arakawa K."/>
            <person name="Katayama T."/>
            <person name="Toyoda A."/>
            <person name="Kunieda T."/>
        </authorList>
    </citation>
    <scope>NUCLEOTIDE SEQUENCE [LARGE SCALE GENOMIC DNA]</scope>
    <source>
        <strain evidence="2 3">YOKOZUNA-1</strain>
    </source>
</reference>
<comment type="caution">
    <text evidence="2">The sequence shown here is derived from an EMBL/GenBank/DDBJ whole genome shotgun (WGS) entry which is preliminary data.</text>
</comment>
<sequence>MDKLNVSLLRSLMILLPVAAIFAKGETLKGNKFSPMLPLAKNQLVSSTVYRYQQVKIPFHLHSSFTMLRRRHGCNADRTLSRTPHGYVDASPPTQMYAQCTVLKMLNQAPVFSEGNILSGRSPIDGFIPHHVLRAVR</sequence>